<dbReference type="Gene3D" id="3.90.1640.10">
    <property type="entry name" value="inorganic pyrophosphatase (n-terminal core)"/>
    <property type="match status" value="1"/>
</dbReference>
<dbReference type="InterPro" id="IPR051319">
    <property type="entry name" value="Oligoribo/pAp-PDE_c-di-AMP_PDE"/>
</dbReference>
<dbReference type="Pfam" id="PF02272">
    <property type="entry name" value="DHHA1"/>
    <property type="match status" value="1"/>
</dbReference>
<protein>
    <submittedName>
        <fullName evidence="3">Phosphoesterase RecJ domain-containing protein</fullName>
    </submittedName>
</protein>
<name>A0A1H0IE26_9PSEU</name>
<organism evidence="3 4">
    <name type="scientific">Actinokineospora alba</name>
    <dbReference type="NCBI Taxonomy" id="504798"/>
    <lineage>
        <taxon>Bacteria</taxon>
        <taxon>Bacillati</taxon>
        <taxon>Actinomycetota</taxon>
        <taxon>Actinomycetes</taxon>
        <taxon>Pseudonocardiales</taxon>
        <taxon>Pseudonocardiaceae</taxon>
        <taxon>Actinokineospora</taxon>
    </lineage>
</organism>
<feature type="domain" description="DDH" evidence="1">
    <location>
        <begin position="37"/>
        <end position="183"/>
    </location>
</feature>
<dbReference type="SUPFAM" id="SSF64182">
    <property type="entry name" value="DHH phosphoesterases"/>
    <property type="match status" value="1"/>
</dbReference>
<gene>
    <name evidence="3" type="ORF">SAMN05192558_102520</name>
</gene>
<dbReference type="InterPro" id="IPR001667">
    <property type="entry name" value="DDH_dom"/>
</dbReference>
<evidence type="ECO:0000313" key="4">
    <source>
        <dbReference type="Proteomes" id="UP000199651"/>
    </source>
</evidence>
<evidence type="ECO:0000313" key="3">
    <source>
        <dbReference type="EMBL" id="SDO29707.1"/>
    </source>
</evidence>
<dbReference type="Proteomes" id="UP000199651">
    <property type="component" value="Unassembled WGS sequence"/>
</dbReference>
<dbReference type="GO" id="GO:0003676">
    <property type="term" value="F:nucleic acid binding"/>
    <property type="evidence" value="ECO:0007669"/>
    <property type="project" value="InterPro"/>
</dbReference>
<dbReference type="PANTHER" id="PTHR47618:SF1">
    <property type="entry name" value="BIFUNCTIONAL OLIGORIBONUCLEASE AND PAP PHOSPHATASE NRNA"/>
    <property type="match status" value="1"/>
</dbReference>
<dbReference type="InterPro" id="IPR003156">
    <property type="entry name" value="DHHA1_dom"/>
</dbReference>
<dbReference type="STRING" id="504798.SAMN05421871_108219"/>
<dbReference type="PANTHER" id="PTHR47618">
    <property type="entry name" value="BIFUNCTIONAL OLIGORIBONUCLEASE AND PAP PHOSPHATASE NRNA"/>
    <property type="match status" value="1"/>
</dbReference>
<sequence length="341" mass="35160">MSDNHVGVDAPAAVRDCGAMGSDYAAAADLLRAATDVTLLGHVNPDADALGSALALALALKKLGKRTRVSFGSPDTVPEVLRGLDSDGLLVPACDVPAAPATLVVLDCGSDRRLGPLIDRVAATRAAGGRVLVIDHHVGTPRFGTDHILDDTAVATAVLVLALLDELDVPLDPAIATCLYAGVLTDTGFFRRATGATHRIAARLLDAGVDAEELSRRFDEHPFAWLRMLATVLGRAELVPEAAGGRGLVHTTVHLSDMVGVTIDDVEGVVDLVRSSSEAEVAAVAKELEPGVWTVSLRAVGDVDVRAVAVSLGGGGHRRAAGFTAHGTAEDVLASIKRALG</sequence>
<dbReference type="EMBL" id="FNJB01000002">
    <property type="protein sequence ID" value="SDO29707.1"/>
    <property type="molecule type" value="Genomic_DNA"/>
</dbReference>
<dbReference type="AlphaFoldDB" id="A0A1H0IE26"/>
<evidence type="ECO:0000259" key="2">
    <source>
        <dbReference type="Pfam" id="PF02272"/>
    </source>
</evidence>
<reference evidence="4" key="1">
    <citation type="submission" date="2016-10" db="EMBL/GenBank/DDBJ databases">
        <authorList>
            <person name="Varghese N."/>
            <person name="Submissions S."/>
        </authorList>
    </citation>
    <scope>NUCLEOTIDE SEQUENCE [LARGE SCALE GENOMIC DNA]</scope>
    <source>
        <strain evidence="4">IBRC-M 10655</strain>
    </source>
</reference>
<dbReference type="Pfam" id="PF01368">
    <property type="entry name" value="DHH"/>
    <property type="match status" value="1"/>
</dbReference>
<proteinExistence type="predicted"/>
<keyword evidence="4" id="KW-1185">Reference proteome</keyword>
<evidence type="ECO:0000259" key="1">
    <source>
        <dbReference type="Pfam" id="PF01368"/>
    </source>
</evidence>
<accession>A0A1H0IE26</accession>
<dbReference type="Gene3D" id="3.10.310.30">
    <property type="match status" value="1"/>
</dbReference>
<feature type="domain" description="DHHA1" evidence="2">
    <location>
        <begin position="259"/>
        <end position="337"/>
    </location>
</feature>
<dbReference type="InterPro" id="IPR038763">
    <property type="entry name" value="DHH_sf"/>
</dbReference>